<evidence type="ECO:0000256" key="2">
    <source>
        <dbReference type="ARBA" id="ARBA00022448"/>
    </source>
</evidence>
<dbReference type="AlphaFoldDB" id="A0A840Y4P9"/>
<feature type="transmembrane region" description="Helical" evidence="7">
    <location>
        <begin position="252"/>
        <end position="277"/>
    </location>
</feature>
<comment type="caution">
    <text evidence="9">The sequence shown here is derived from an EMBL/GenBank/DDBJ whole genome shotgun (WGS) entry which is preliminary data.</text>
</comment>
<dbReference type="GO" id="GO:0005886">
    <property type="term" value="C:plasma membrane"/>
    <property type="evidence" value="ECO:0007669"/>
    <property type="project" value="UniProtKB-SubCell"/>
</dbReference>
<feature type="transmembrane region" description="Helical" evidence="7">
    <location>
        <begin position="350"/>
        <end position="373"/>
    </location>
</feature>
<feature type="transmembrane region" description="Helical" evidence="7">
    <location>
        <begin position="289"/>
        <end position="306"/>
    </location>
</feature>
<evidence type="ECO:0000256" key="1">
    <source>
        <dbReference type="ARBA" id="ARBA00004651"/>
    </source>
</evidence>
<keyword evidence="6 7" id="KW-0472">Membrane</keyword>
<dbReference type="InterPro" id="IPR010290">
    <property type="entry name" value="TM_effector"/>
</dbReference>
<organism evidence="9 10">
    <name type="scientific">Muricoccus pecuniae</name>
    <dbReference type="NCBI Taxonomy" id="693023"/>
    <lineage>
        <taxon>Bacteria</taxon>
        <taxon>Pseudomonadati</taxon>
        <taxon>Pseudomonadota</taxon>
        <taxon>Alphaproteobacteria</taxon>
        <taxon>Acetobacterales</taxon>
        <taxon>Roseomonadaceae</taxon>
        <taxon>Muricoccus</taxon>
    </lineage>
</organism>
<dbReference type="Pfam" id="PF05977">
    <property type="entry name" value="MFS_3"/>
    <property type="match status" value="1"/>
</dbReference>
<proteinExistence type="predicted"/>
<keyword evidence="2" id="KW-0813">Transport</keyword>
<sequence length="531" mass="55850">MPAPAAFVPFRNPAFRLLWVGTLVSNIGGWVQSTGAGWLMTSLSPSPVMVSLVQAASLLPVFLLALPAGALADIMDRRRFLLITQFWILGCALLLCALTAAGLLGPWGLLALTFCIGIGAAANFPAFGATTPELVVREDLVQAIVLNAMGFNLARAIGPALGGLVLGWAGAELAFALNAACFLYLITALFLWKRAPETVTMPREKLLDAMESGVRFVLASPVMRGIIIRAALPHFAGSAVWGLLPLVVRFRLGLGPSAFGLMLGAMGVGAVVAGFFLPALRNRLSRSGVVVFCSCGVGFSMILLALSTHPAPAGLAMLLYGASWLGMTSTLSASAQLAARPWVRARVIGLYQVATFGSLALGSTLGGVGGALIGLPETLAAFGVASIVLSVLVRHLPMDAAPVAPPLAPAHPEPVPEAPAAELLPLLQGDEARLLESVRYAVPPASREAFLATMAEVRGVRLRAGAIVWRLYEDVAHPERYVELWAVRSWTDHLREQSRLSDGDHAVLAAATAFQQEGTAAQAERFVQLPV</sequence>
<gene>
    <name evidence="9" type="ORF">FHS87_002802</name>
</gene>
<feature type="transmembrane region" description="Helical" evidence="7">
    <location>
        <begin position="379"/>
        <end position="396"/>
    </location>
</feature>
<feature type="transmembrane region" description="Helical" evidence="7">
    <location>
        <begin position="140"/>
        <end position="161"/>
    </location>
</feature>
<dbReference type="PROSITE" id="PS50850">
    <property type="entry name" value="MFS"/>
    <property type="match status" value="1"/>
</dbReference>
<dbReference type="GO" id="GO:0022857">
    <property type="term" value="F:transmembrane transporter activity"/>
    <property type="evidence" value="ECO:0007669"/>
    <property type="project" value="InterPro"/>
</dbReference>
<protein>
    <submittedName>
        <fullName evidence="9">MFS family permease</fullName>
    </submittedName>
</protein>
<dbReference type="Gene3D" id="1.20.1250.20">
    <property type="entry name" value="MFS general substrate transporter like domains"/>
    <property type="match status" value="1"/>
</dbReference>
<feature type="transmembrane region" description="Helical" evidence="7">
    <location>
        <begin position="173"/>
        <end position="192"/>
    </location>
</feature>
<dbReference type="EMBL" id="JACIJD010000012">
    <property type="protein sequence ID" value="MBB5694750.1"/>
    <property type="molecule type" value="Genomic_DNA"/>
</dbReference>
<evidence type="ECO:0000256" key="4">
    <source>
        <dbReference type="ARBA" id="ARBA00022692"/>
    </source>
</evidence>
<dbReference type="RefSeq" id="WP_184519358.1">
    <property type="nucleotide sequence ID" value="NZ_JACIJD010000012.1"/>
</dbReference>
<comment type="subcellular location">
    <subcellularLocation>
        <location evidence="1">Cell membrane</location>
        <topology evidence="1">Multi-pass membrane protein</topology>
    </subcellularLocation>
</comment>
<dbReference type="SUPFAM" id="SSF103473">
    <property type="entry name" value="MFS general substrate transporter"/>
    <property type="match status" value="1"/>
</dbReference>
<evidence type="ECO:0000256" key="3">
    <source>
        <dbReference type="ARBA" id="ARBA00022475"/>
    </source>
</evidence>
<evidence type="ECO:0000256" key="7">
    <source>
        <dbReference type="SAM" id="Phobius"/>
    </source>
</evidence>
<keyword evidence="3" id="KW-1003">Cell membrane</keyword>
<evidence type="ECO:0000256" key="5">
    <source>
        <dbReference type="ARBA" id="ARBA00022989"/>
    </source>
</evidence>
<evidence type="ECO:0000256" key="6">
    <source>
        <dbReference type="ARBA" id="ARBA00023136"/>
    </source>
</evidence>
<feature type="transmembrane region" description="Helical" evidence="7">
    <location>
        <begin position="80"/>
        <end position="101"/>
    </location>
</feature>
<dbReference type="InterPro" id="IPR020846">
    <property type="entry name" value="MFS_dom"/>
</dbReference>
<feature type="domain" description="Major facilitator superfamily (MFS) profile" evidence="8">
    <location>
        <begin position="14"/>
        <end position="401"/>
    </location>
</feature>
<dbReference type="Proteomes" id="UP000580654">
    <property type="component" value="Unassembled WGS sequence"/>
</dbReference>
<accession>A0A840Y4P9</accession>
<dbReference type="PANTHER" id="PTHR23513:SF11">
    <property type="entry name" value="STAPHYLOFERRIN A TRANSPORTER"/>
    <property type="match status" value="1"/>
</dbReference>
<keyword evidence="10" id="KW-1185">Reference proteome</keyword>
<feature type="transmembrane region" description="Helical" evidence="7">
    <location>
        <begin position="48"/>
        <end position="68"/>
    </location>
</feature>
<name>A0A840Y4P9_9PROT</name>
<evidence type="ECO:0000259" key="8">
    <source>
        <dbReference type="PROSITE" id="PS50850"/>
    </source>
</evidence>
<feature type="transmembrane region" description="Helical" evidence="7">
    <location>
        <begin position="318"/>
        <end position="338"/>
    </location>
</feature>
<keyword evidence="5 7" id="KW-1133">Transmembrane helix</keyword>
<reference evidence="9 10" key="1">
    <citation type="submission" date="2020-08" db="EMBL/GenBank/DDBJ databases">
        <title>Genomic Encyclopedia of Type Strains, Phase IV (KMG-IV): sequencing the most valuable type-strain genomes for metagenomic binning, comparative biology and taxonomic classification.</title>
        <authorList>
            <person name="Goeker M."/>
        </authorList>
    </citation>
    <scope>NUCLEOTIDE SEQUENCE [LARGE SCALE GENOMIC DNA]</scope>
    <source>
        <strain evidence="9 10">DSM 25622</strain>
    </source>
</reference>
<dbReference type="CDD" id="cd06173">
    <property type="entry name" value="MFS_MefA_like"/>
    <property type="match status" value="1"/>
</dbReference>
<evidence type="ECO:0000313" key="9">
    <source>
        <dbReference type="EMBL" id="MBB5694750.1"/>
    </source>
</evidence>
<evidence type="ECO:0000313" key="10">
    <source>
        <dbReference type="Proteomes" id="UP000580654"/>
    </source>
</evidence>
<dbReference type="InterPro" id="IPR036259">
    <property type="entry name" value="MFS_trans_sf"/>
</dbReference>
<keyword evidence="4 7" id="KW-0812">Transmembrane</keyword>
<dbReference type="PANTHER" id="PTHR23513">
    <property type="entry name" value="INTEGRAL MEMBRANE EFFLUX PROTEIN-RELATED"/>
    <property type="match status" value="1"/>
</dbReference>
<feature type="transmembrane region" description="Helical" evidence="7">
    <location>
        <begin position="107"/>
        <end position="128"/>
    </location>
</feature>